<dbReference type="HOGENOM" id="CLU_2360888_0_0_1"/>
<feature type="transmembrane region" description="Helical" evidence="1">
    <location>
        <begin position="6"/>
        <end position="27"/>
    </location>
</feature>
<dbReference type="VEuPathDB" id="FungiDB:Z518_10144"/>
<keyword evidence="1" id="KW-0472">Membrane</keyword>
<protein>
    <submittedName>
        <fullName evidence="2">Uncharacterized protein</fullName>
    </submittedName>
</protein>
<dbReference type="Proteomes" id="UP000053617">
    <property type="component" value="Unassembled WGS sequence"/>
</dbReference>
<dbReference type="GeneID" id="25298215"/>
<evidence type="ECO:0000256" key="1">
    <source>
        <dbReference type="SAM" id="Phobius"/>
    </source>
</evidence>
<dbReference type="RefSeq" id="XP_013268214.1">
    <property type="nucleotide sequence ID" value="XM_013412760.1"/>
</dbReference>
<reference evidence="2 3" key="1">
    <citation type="submission" date="2015-01" db="EMBL/GenBank/DDBJ databases">
        <title>The Genome Sequence of Rhinocladiella mackenzie CBS 650.93.</title>
        <authorList>
            <consortium name="The Broad Institute Genomics Platform"/>
            <person name="Cuomo C."/>
            <person name="de Hoog S."/>
            <person name="Gorbushina A."/>
            <person name="Stielow B."/>
            <person name="Teixiera M."/>
            <person name="Abouelleil A."/>
            <person name="Chapman S.B."/>
            <person name="Priest M."/>
            <person name="Young S.K."/>
            <person name="Wortman J."/>
            <person name="Nusbaum C."/>
            <person name="Birren B."/>
        </authorList>
    </citation>
    <scope>NUCLEOTIDE SEQUENCE [LARGE SCALE GENOMIC DNA]</scope>
    <source>
        <strain evidence="2 3">CBS 650.93</strain>
    </source>
</reference>
<dbReference type="AlphaFoldDB" id="A0A0D2GS07"/>
<organism evidence="2 3">
    <name type="scientific">Rhinocladiella mackenziei CBS 650.93</name>
    <dbReference type="NCBI Taxonomy" id="1442369"/>
    <lineage>
        <taxon>Eukaryota</taxon>
        <taxon>Fungi</taxon>
        <taxon>Dikarya</taxon>
        <taxon>Ascomycota</taxon>
        <taxon>Pezizomycotina</taxon>
        <taxon>Eurotiomycetes</taxon>
        <taxon>Chaetothyriomycetidae</taxon>
        <taxon>Chaetothyriales</taxon>
        <taxon>Herpotrichiellaceae</taxon>
        <taxon>Rhinocladiella</taxon>
    </lineage>
</organism>
<name>A0A0D2GS07_9EURO</name>
<dbReference type="EMBL" id="KN847482">
    <property type="protein sequence ID" value="KIX01078.1"/>
    <property type="molecule type" value="Genomic_DNA"/>
</dbReference>
<proteinExistence type="predicted"/>
<accession>A0A0D2GS07</accession>
<evidence type="ECO:0000313" key="3">
    <source>
        <dbReference type="Proteomes" id="UP000053617"/>
    </source>
</evidence>
<keyword evidence="3" id="KW-1185">Reference proteome</keyword>
<evidence type="ECO:0000313" key="2">
    <source>
        <dbReference type="EMBL" id="KIX01078.1"/>
    </source>
</evidence>
<sequence>MDNNRMVTTGAVIVTGSVRGMIVFVIYSTGSREQMRGHRPSSGRKVANASVRQIKEDLHLTPEDIRFVFDINFLGIVLLLHSCGKADDIPVVVHVK</sequence>
<gene>
    <name evidence="2" type="ORF">Z518_10144</name>
</gene>
<keyword evidence="1" id="KW-1133">Transmembrane helix</keyword>
<keyword evidence="1" id="KW-0812">Transmembrane</keyword>